<dbReference type="STRING" id="1851148.SMSP2_00627"/>
<comment type="subcellular location">
    <subcellularLocation>
        <location evidence="8">Cytoplasm</location>
    </subcellularLocation>
</comment>
<name>A0A1Q2MC41_9BACT</name>
<dbReference type="Gene3D" id="3.30.930.10">
    <property type="entry name" value="Bira Bifunctional Protein, Domain 2"/>
    <property type="match status" value="1"/>
</dbReference>
<dbReference type="RefSeq" id="WP_146682559.1">
    <property type="nucleotide sequence ID" value="NZ_CP019646.1"/>
</dbReference>
<sequence>MQTEVERLEEQRQKRLDKIRELGIDPYGVRVENVEPSSQIRARYEEETEGQRAKAAGRIVLLRDCGKLIFLTLRDSSGAIQLGLNKRRMEEQWSLAKLLELGDIIAGEGELSRTRTGELTIWVETLTFLSKSINQPPEKFHGLADVDMRYRQRYVDLWANPEVMERFRLRSQMITSIRNLLSDKGFLEVETPMMQSIAGGAAAKPFITHHNTLDMDLFMRIAPELFLKRLLVGGMEKIFEINRSYRNEGIDTKHNPEFTMMELYQAYADYSDMMDITEEIVCSLIEEHCGGNYKLKFGDLEVDYTRPWRRAKYADLLKEYSGCDITDIKGLREKARQLHIKEDQMDDLVVINEVFEETVEQHLINPTFVIDYPAKLCPLTRRKADNPEIAERFELFAAKMELANAYTELNDPAVQEENFRIQLHGQQDTMATMDEDFINALKYGMPPAGGLGVGIDRLVMLLTNATSIRDVILFPLLKSAKQD</sequence>
<dbReference type="SUPFAM" id="SSF55681">
    <property type="entry name" value="Class II aaRS and biotin synthetases"/>
    <property type="match status" value="1"/>
</dbReference>
<keyword evidence="3 8" id="KW-0479">Metal-binding</keyword>
<dbReference type="GO" id="GO:0005829">
    <property type="term" value="C:cytosol"/>
    <property type="evidence" value="ECO:0007669"/>
    <property type="project" value="TreeGrafter"/>
</dbReference>
<dbReference type="GO" id="GO:0000287">
    <property type="term" value="F:magnesium ion binding"/>
    <property type="evidence" value="ECO:0007669"/>
    <property type="project" value="UniProtKB-UniRule"/>
</dbReference>
<dbReference type="InterPro" id="IPR012340">
    <property type="entry name" value="NA-bd_OB-fold"/>
</dbReference>
<dbReference type="AlphaFoldDB" id="A0A1Q2MC41"/>
<evidence type="ECO:0000313" key="11">
    <source>
        <dbReference type="EMBL" id="AQQ70283.1"/>
    </source>
</evidence>
<dbReference type="NCBIfam" id="NF001756">
    <property type="entry name" value="PRK00484.1"/>
    <property type="match status" value="1"/>
</dbReference>
<dbReference type="SUPFAM" id="SSF50249">
    <property type="entry name" value="Nucleic acid-binding proteins"/>
    <property type="match status" value="1"/>
</dbReference>
<dbReference type="Proteomes" id="UP000188181">
    <property type="component" value="Chromosome"/>
</dbReference>
<dbReference type="Gene3D" id="2.40.50.140">
    <property type="entry name" value="Nucleic acid-binding proteins"/>
    <property type="match status" value="1"/>
</dbReference>
<keyword evidence="12" id="KW-1185">Reference proteome</keyword>
<reference evidence="12" key="1">
    <citation type="submission" date="2017-02" db="EMBL/GenBank/DDBJ databases">
        <title>Comparative genomics and description of representatives of a novel lineage of planctomycetes thriving in anoxic sediments.</title>
        <authorList>
            <person name="Spring S."/>
            <person name="Bunk B."/>
            <person name="Sproer C."/>
        </authorList>
    </citation>
    <scope>NUCLEOTIDE SEQUENCE [LARGE SCALE GENOMIC DNA]</scope>
    <source>
        <strain evidence="12">SM-Chi-D1</strain>
    </source>
</reference>
<proteinExistence type="inferred from homology"/>
<comment type="catalytic activity">
    <reaction evidence="7 8 9">
        <text>tRNA(Lys) + L-lysine + ATP = L-lysyl-tRNA(Lys) + AMP + diphosphate</text>
        <dbReference type="Rhea" id="RHEA:20792"/>
        <dbReference type="Rhea" id="RHEA-COMP:9696"/>
        <dbReference type="Rhea" id="RHEA-COMP:9697"/>
        <dbReference type="ChEBI" id="CHEBI:30616"/>
        <dbReference type="ChEBI" id="CHEBI:32551"/>
        <dbReference type="ChEBI" id="CHEBI:33019"/>
        <dbReference type="ChEBI" id="CHEBI:78442"/>
        <dbReference type="ChEBI" id="CHEBI:78529"/>
        <dbReference type="ChEBI" id="CHEBI:456215"/>
        <dbReference type="EC" id="6.1.1.6"/>
    </reaction>
</comment>
<feature type="binding site" evidence="8">
    <location>
        <position position="401"/>
    </location>
    <ligand>
        <name>Mg(2+)</name>
        <dbReference type="ChEBI" id="CHEBI:18420"/>
        <label>2</label>
    </ligand>
</feature>
<feature type="binding site" evidence="8">
    <location>
        <position position="394"/>
    </location>
    <ligand>
        <name>Mg(2+)</name>
        <dbReference type="ChEBI" id="CHEBI:18420"/>
        <label>1</label>
    </ligand>
</feature>
<comment type="subunit">
    <text evidence="8">Homodimer.</text>
</comment>
<dbReference type="InterPro" id="IPR006195">
    <property type="entry name" value="aa-tRNA-synth_II"/>
</dbReference>
<keyword evidence="8" id="KW-0963">Cytoplasm</keyword>
<dbReference type="InterPro" id="IPR002313">
    <property type="entry name" value="Lys-tRNA-ligase_II"/>
</dbReference>
<keyword evidence="5 8" id="KW-0067">ATP-binding</keyword>
<dbReference type="KEGG" id="pbas:SMSP2_00627"/>
<evidence type="ECO:0000313" key="12">
    <source>
        <dbReference type="Proteomes" id="UP000188181"/>
    </source>
</evidence>
<dbReference type="PRINTS" id="PR00982">
    <property type="entry name" value="TRNASYNTHLYS"/>
</dbReference>
<evidence type="ECO:0000256" key="1">
    <source>
        <dbReference type="ARBA" id="ARBA00008226"/>
    </source>
</evidence>
<dbReference type="GO" id="GO:0004824">
    <property type="term" value="F:lysine-tRNA ligase activity"/>
    <property type="evidence" value="ECO:0007669"/>
    <property type="project" value="UniProtKB-UniRule"/>
</dbReference>
<evidence type="ECO:0000256" key="5">
    <source>
        <dbReference type="ARBA" id="ARBA00022840"/>
    </source>
</evidence>
<dbReference type="GO" id="GO:0006430">
    <property type="term" value="P:lysyl-tRNA aminoacylation"/>
    <property type="evidence" value="ECO:0007669"/>
    <property type="project" value="UniProtKB-UniRule"/>
</dbReference>
<dbReference type="HAMAP" id="MF_00252">
    <property type="entry name" value="Lys_tRNA_synth_class2"/>
    <property type="match status" value="1"/>
</dbReference>
<protein>
    <recommendedName>
        <fullName evidence="8">Lysine--tRNA ligase</fullName>
        <ecNumber evidence="8">6.1.1.6</ecNumber>
    </recommendedName>
    <alternativeName>
        <fullName evidence="8">Lysyl-tRNA synthetase</fullName>
        <shortName evidence="8">LysRS</shortName>
    </alternativeName>
</protein>
<feature type="domain" description="Aminoacyl-transfer RNA synthetases class-II family profile" evidence="10">
    <location>
        <begin position="167"/>
        <end position="475"/>
    </location>
</feature>
<evidence type="ECO:0000256" key="2">
    <source>
        <dbReference type="ARBA" id="ARBA00022598"/>
    </source>
</evidence>
<evidence type="ECO:0000256" key="8">
    <source>
        <dbReference type="HAMAP-Rule" id="MF_00252"/>
    </source>
</evidence>
<evidence type="ECO:0000256" key="7">
    <source>
        <dbReference type="ARBA" id="ARBA00048573"/>
    </source>
</evidence>
<dbReference type="InterPro" id="IPR045864">
    <property type="entry name" value="aa-tRNA-synth_II/BPL/LPL"/>
</dbReference>
<comment type="cofactor">
    <cofactor evidence="8 9">
        <name>Mg(2+)</name>
        <dbReference type="ChEBI" id="CHEBI:18420"/>
    </cofactor>
    <text evidence="8 9">Binds 3 Mg(2+) ions per subunit.</text>
</comment>
<dbReference type="Pfam" id="PF00152">
    <property type="entry name" value="tRNA-synt_2"/>
    <property type="match status" value="1"/>
</dbReference>
<dbReference type="CDD" id="cd00775">
    <property type="entry name" value="LysRS_core"/>
    <property type="match status" value="1"/>
</dbReference>
<evidence type="ECO:0000256" key="6">
    <source>
        <dbReference type="ARBA" id="ARBA00023146"/>
    </source>
</evidence>
<dbReference type="InterPro" id="IPR018149">
    <property type="entry name" value="Lys-tRNA-synth_II_C"/>
</dbReference>
<dbReference type="OrthoDB" id="9802326at2"/>
<dbReference type="EMBL" id="CP019646">
    <property type="protein sequence ID" value="AQQ70283.1"/>
    <property type="molecule type" value="Genomic_DNA"/>
</dbReference>
<comment type="similarity">
    <text evidence="1 8">Belongs to the class-II aminoacyl-tRNA synthetase family.</text>
</comment>
<evidence type="ECO:0000259" key="10">
    <source>
        <dbReference type="PROSITE" id="PS50862"/>
    </source>
</evidence>
<dbReference type="NCBIfam" id="TIGR00499">
    <property type="entry name" value="lysS_bact"/>
    <property type="match status" value="1"/>
</dbReference>
<dbReference type="CDD" id="cd04322">
    <property type="entry name" value="LysRS_N"/>
    <property type="match status" value="1"/>
</dbReference>
<keyword evidence="8 9" id="KW-0460">Magnesium</keyword>
<organism evidence="11 12">
    <name type="scientific">Limihaloglobus sulfuriphilus</name>
    <dbReference type="NCBI Taxonomy" id="1851148"/>
    <lineage>
        <taxon>Bacteria</taxon>
        <taxon>Pseudomonadati</taxon>
        <taxon>Planctomycetota</taxon>
        <taxon>Phycisphaerae</taxon>
        <taxon>Sedimentisphaerales</taxon>
        <taxon>Sedimentisphaeraceae</taxon>
        <taxon>Limihaloglobus</taxon>
    </lineage>
</organism>
<evidence type="ECO:0000256" key="3">
    <source>
        <dbReference type="ARBA" id="ARBA00022723"/>
    </source>
</evidence>
<dbReference type="GO" id="GO:0005524">
    <property type="term" value="F:ATP binding"/>
    <property type="evidence" value="ECO:0007669"/>
    <property type="project" value="UniProtKB-UniRule"/>
</dbReference>
<dbReference type="PANTHER" id="PTHR42918">
    <property type="entry name" value="LYSYL-TRNA SYNTHETASE"/>
    <property type="match status" value="1"/>
</dbReference>
<keyword evidence="8" id="KW-0648">Protein biosynthesis</keyword>
<feature type="binding site" evidence="8">
    <location>
        <position position="401"/>
    </location>
    <ligand>
        <name>Mg(2+)</name>
        <dbReference type="ChEBI" id="CHEBI:18420"/>
        <label>1</label>
    </ligand>
</feature>
<keyword evidence="6 8" id="KW-0030">Aminoacyl-tRNA synthetase</keyword>
<keyword evidence="4 8" id="KW-0547">Nucleotide-binding</keyword>
<dbReference type="InterPro" id="IPR004364">
    <property type="entry name" value="Aa-tRNA-synt_II"/>
</dbReference>
<dbReference type="Pfam" id="PF01336">
    <property type="entry name" value="tRNA_anti-codon"/>
    <property type="match status" value="1"/>
</dbReference>
<evidence type="ECO:0000256" key="4">
    <source>
        <dbReference type="ARBA" id="ARBA00022741"/>
    </source>
</evidence>
<evidence type="ECO:0000256" key="9">
    <source>
        <dbReference type="RuleBase" id="RU000336"/>
    </source>
</evidence>
<dbReference type="InterPro" id="IPR044136">
    <property type="entry name" value="Lys-tRNA-ligase_II_N"/>
</dbReference>
<gene>
    <name evidence="8 11" type="primary">lysS</name>
    <name evidence="11" type="ORF">SMSP2_00627</name>
</gene>
<dbReference type="GO" id="GO:0000049">
    <property type="term" value="F:tRNA binding"/>
    <property type="evidence" value="ECO:0007669"/>
    <property type="project" value="TreeGrafter"/>
</dbReference>
<dbReference type="InterPro" id="IPR004365">
    <property type="entry name" value="NA-bd_OB_tRNA"/>
</dbReference>
<keyword evidence="2 8" id="KW-0436">Ligase</keyword>
<dbReference type="EC" id="6.1.1.6" evidence="8"/>
<accession>A0A1Q2MC41</accession>
<dbReference type="PROSITE" id="PS50862">
    <property type="entry name" value="AA_TRNA_LIGASE_II"/>
    <property type="match status" value="1"/>
</dbReference>
<dbReference type="PANTHER" id="PTHR42918:SF15">
    <property type="entry name" value="LYSINE--TRNA LIGASE, CHLOROPLASTIC_MITOCHONDRIAL"/>
    <property type="match status" value="1"/>
</dbReference>